<organism evidence="2 3">
    <name type="scientific">Polymorphospora lycopeni</name>
    <dbReference type="NCBI Taxonomy" id="3140240"/>
    <lineage>
        <taxon>Bacteria</taxon>
        <taxon>Bacillati</taxon>
        <taxon>Actinomycetota</taxon>
        <taxon>Actinomycetes</taxon>
        <taxon>Micromonosporales</taxon>
        <taxon>Micromonosporaceae</taxon>
        <taxon>Polymorphospora</taxon>
    </lineage>
</organism>
<gene>
    <name evidence="2" type="ORF">AAFH96_14545</name>
</gene>
<dbReference type="EMBL" id="JBCGDC010000035">
    <property type="protein sequence ID" value="MFB6394318.1"/>
    <property type="molecule type" value="Genomic_DNA"/>
</dbReference>
<dbReference type="RefSeq" id="WP_375734510.1">
    <property type="nucleotide sequence ID" value="NZ_JBCGDC010000035.1"/>
</dbReference>
<accession>A0ABV5CQN2</accession>
<proteinExistence type="predicted"/>
<protein>
    <submittedName>
        <fullName evidence="2">Uncharacterized protein</fullName>
    </submittedName>
</protein>
<name>A0ABV5CQN2_9ACTN</name>
<comment type="caution">
    <text evidence="2">The sequence shown here is derived from an EMBL/GenBank/DDBJ whole genome shotgun (WGS) entry which is preliminary data.</text>
</comment>
<keyword evidence="3" id="KW-1185">Reference proteome</keyword>
<feature type="region of interest" description="Disordered" evidence="1">
    <location>
        <begin position="57"/>
        <end position="76"/>
    </location>
</feature>
<evidence type="ECO:0000313" key="3">
    <source>
        <dbReference type="Proteomes" id="UP001582793"/>
    </source>
</evidence>
<reference evidence="2 3" key="1">
    <citation type="submission" date="2024-04" db="EMBL/GenBank/DDBJ databases">
        <title>Polymorphospora sp. isolated from Baiyangdian Lake in Xiong'an New Area.</title>
        <authorList>
            <person name="Zhang X."/>
            <person name="Liu J."/>
        </authorList>
    </citation>
    <scope>NUCLEOTIDE SEQUENCE [LARGE SCALE GENOMIC DNA]</scope>
    <source>
        <strain evidence="2 3">2-325</strain>
    </source>
</reference>
<evidence type="ECO:0000313" key="2">
    <source>
        <dbReference type="EMBL" id="MFB6394318.1"/>
    </source>
</evidence>
<evidence type="ECO:0000256" key="1">
    <source>
        <dbReference type="SAM" id="MobiDB-lite"/>
    </source>
</evidence>
<sequence length="76" mass="8664">MTATAYPHQEITLDQQVAPHTAATRLAGHDPVDVRPIRDETERRVRRLPDELNVPATRQPICPTIRDRNTRGEADR</sequence>
<dbReference type="Proteomes" id="UP001582793">
    <property type="component" value="Unassembled WGS sequence"/>
</dbReference>
<feature type="compositionally biased region" description="Basic and acidic residues" evidence="1">
    <location>
        <begin position="65"/>
        <end position="76"/>
    </location>
</feature>